<dbReference type="PANTHER" id="PTHR34473">
    <property type="entry name" value="UPF0699 TRANSMEMBRANE PROTEIN YDBS"/>
    <property type="match status" value="1"/>
</dbReference>
<proteinExistence type="predicted"/>
<dbReference type="InterPro" id="IPR005182">
    <property type="entry name" value="YdbS-like_PH"/>
</dbReference>
<reference evidence="4" key="1">
    <citation type="journal article" date="2019" name="Int. J. Syst. Evol. Microbiol.">
        <title>The Global Catalogue of Microorganisms (GCM) 10K type strain sequencing project: providing services to taxonomists for standard genome sequencing and annotation.</title>
        <authorList>
            <consortium name="The Broad Institute Genomics Platform"/>
            <consortium name="The Broad Institute Genome Sequencing Center for Infectious Disease"/>
            <person name="Wu L."/>
            <person name="Ma J."/>
        </authorList>
    </citation>
    <scope>NUCLEOTIDE SEQUENCE [LARGE SCALE GENOMIC DNA]</scope>
    <source>
        <strain evidence="4">KCTC 42107</strain>
    </source>
</reference>
<comment type="caution">
    <text evidence="3">The sequence shown here is derived from an EMBL/GenBank/DDBJ whole genome shotgun (WGS) entry which is preliminary data.</text>
</comment>
<dbReference type="Pfam" id="PF03703">
    <property type="entry name" value="bPH_2"/>
    <property type="match status" value="3"/>
</dbReference>
<feature type="domain" description="YdbS-like PH" evidence="2">
    <location>
        <begin position="415"/>
        <end position="475"/>
    </location>
</feature>
<evidence type="ECO:0000256" key="1">
    <source>
        <dbReference type="SAM" id="Phobius"/>
    </source>
</evidence>
<evidence type="ECO:0000313" key="3">
    <source>
        <dbReference type="EMBL" id="MFD2602863.1"/>
    </source>
</evidence>
<feature type="transmembrane region" description="Helical" evidence="1">
    <location>
        <begin position="12"/>
        <end position="42"/>
    </location>
</feature>
<organism evidence="3 4">
    <name type="scientific">Flavobacterium suzhouense</name>
    <dbReference type="NCBI Taxonomy" id="1529638"/>
    <lineage>
        <taxon>Bacteria</taxon>
        <taxon>Pseudomonadati</taxon>
        <taxon>Bacteroidota</taxon>
        <taxon>Flavobacteriia</taxon>
        <taxon>Flavobacteriales</taxon>
        <taxon>Flavobacteriaceae</taxon>
        <taxon>Flavobacterium</taxon>
    </lineage>
</organism>
<evidence type="ECO:0000259" key="2">
    <source>
        <dbReference type="Pfam" id="PF03703"/>
    </source>
</evidence>
<dbReference type="Proteomes" id="UP001597480">
    <property type="component" value="Unassembled WGS sequence"/>
</dbReference>
<feature type="domain" description="YdbS-like PH" evidence="2">
    <location>
        <begin position="79"/>
        <end position="148"/>
    </location>
</feature>
<gene>
    <name evidence="3" type="ORF">ACFSR3_12405</name>
</gene>
<dbReference type="EMBL" id="JBHUMD010000026">
    <property type="protein sequence ID" value="MFD2602863.1"/>
    <property type="molecule type" value="Genomic_DNA"/>
</dbReference>
<protein>
    <submittedName>
        <fullName evidence="3">PH domain-containing protein</fullName>
    </submittedName>
</protein>
<accession>A0ABW5NWA8</accession>
<keyword evidence="1" id="KW-0812">Transmembrane</keyword>
<sequence length="502" mass="57715">MNNDFSSPQRQSLIGVLIMFADTLQSAIRALFPILIVWIIKIDQMNKIYLTIGIVAVFLLVAVIAYLKYINFTFYLDEENEEFVIKRGIINKSRLGIPLDKIQQVNINQSFLQKIIGVHALEVDTAGTAQKEVTIKAITHDLAQSLKSRLLEGIKTTSDNSEVETESHNTAVKHAFIQISLLSLFKTGITSNYVRSFGILLAFFITMFQYIEDFIKYAEIEDDPLDNYLRTDVILKFIMFIILAIMAMVIVVNLGRTILKFFNFRITKQNDSLLLSHGLLNTKNTIIKPEKVQIVTVGRNYFQKKLDILDIKIRQASSQDANNHENKKSAIEIPGCNTVEKDMLLKFLLHEIPQEGIVLKPNIRKILMQSIKFLITPLAAYFLLANYTFTELKEYILFLPVYILFISLIIYFGFRNSRLFVSNEFIIKQGGAWDVDKDYIAPHKIHAISVHQYFWHKGSDIGILNLYTAGGKISFGLADYTKLKQFVNYWLYQVETTNKNWM</sequence>
<keyword evidence="1" id="KW-1133">Transmembrane helix</keyword>
<feature type="transmembrane region" description="Helical" evidence="1">
    <location>
        <begin position="233"/>
        <end position="255"/>
    </location>
</feature>
<feature type="transmembrane region" description="Helical" evidence="1">
    <location>
        <begin position="48"/>
        <end position="67"/>
    </location>
</feature>
<feature type="transmembrane region" description="Helical" evidence="1">
    <location>
        <begin position="395"/>
        <end position="414"/>
    </location>
</feature>
<feature type="domain" description="YdbS-like PH" evidence="2">
    <location>
        <begin position="262"/>
        <end position="336"/>
    </location>
</feature>
<keyword evidence="4" id="KW-1185">Reference proteome</keyword>
<evidence type="ECO:0000313" key="4">
    <source>
        <dbReference type="Proteomes" id="UP001597480"/>
    </source>
</evidence>
<name>A0ABW5NWA8_9FLAO</name>
<feature type="transmembrane region" description="Helical" evidence="1">
    <location>
        <begin position="193"/>
        <end position="211"/>
    </location>
</feature>
<dbReference type="PANTHER" id="PTHR34473:SF2">
    <property type="entry name" value="UPF0699 TRANSMEMBRANE PROTEIN YDBT"/>
    <property type="match status" value="1"/>
</dbReference>
<dbReference type="PIRSF" id="PIRSF026631">
    <property type="entry name" value="UCP026631"/>
    <property type="match status" value="1"/>
</dbReference>
<keyword evidence="1" id="KW-0472">Membrane</keyword>
<dbReference type="RefSeq" id="WP_379821339.1">
    <property type="nucleotide sequence ID" value="NZ_JBHUMD010000026.1"/>
</dbReference>
<dbReference type="InterPro" id="IPR014529">
    <property type="entry name" value="UCP026631"/>
</dbReference>
<feature type="transmembrane region" description="Helical" evidence="1">
    <location>
        <begin position="370"/>
        <end position="389"/>
    </location>
</feature>